<evidence type="ECO:0000313" key="5">
    <source>
        <dbReference type="Proteomes" id="UP000249789"/>
    </source>
</evidence>
<dbReference type="PANTHER" id="PTHR12585:SF70">
    <property type="entry name" value="RAD21_REC8 N TERMINAL DOMAIN PROTEIN (AFU_ORTHOLOGUE AFUA_6G02900)"/>
    <property type="match status" value="1"/>
</dbReference>
<dbReference type="GO" id="GO:0007064">
    <property type="term" value="P:mitotic sister chromatid cohesion"/>
    <property type="evidence" value="ECO:0007669"/>
    <property type="project" value="TreeGrafter"/>
</dbReference>
<gene>
    <name evidence="4" type="ORF">BO72DRAFT_408405</name>
</gene>
<dbReference type="GeneID" id="63859711"/>
<evidence type="ECO:0000256" key="1">
    <source>
        <dbReference type="ARBA" id="ARBA00004123"/>
    </source>
</evidence>
<keyword evidence="2" id="KW-0539">Nucleus</keyword>
<comment type="subcellular location">
    <subcellularLocation>
        <location evidence="1">Nucleus</location>
    </subcellularLocation>
</comment>
<sequence>MFYSHEILTSPEYGVATIWLVATLGSKSVTRRLNRKTILDVDVPKACGAIMEPGAPMALRLQGNLLYGVSRVYSHQCGYTLTDVQAMHDKMKTKLKTLSGGGLDASAGKARPEQLILPYDPSFLPDSLPGLILDLSSFNALTEVDQSAPTFFNWPKTPNLSQSVVSQNTSLQLSLPSDDNYAGGLGGFASDTNTVGYGPRSIASERVRPFPLDEEAGVILQADFEFDEDGNIVELGATPQVGGISHSVAHSHHERGIMSDLGVCAEEDIIMDDQINKIEDGLEIGEKPEQNTRDAGHLPARSTPFPDMILDDEAAPEAHAVSMAQKQRAPKLIQADDQIGLRNSELAHLNQDFVELMAVASKQKLKNKLPTLSKKNAAFWVYGQGIGSVGNGVGKSHATHPLQYFSGEQLYNTLTATAASLGPKRVHDSIEDEEQEHIGRRVRARNDGQPADQMEFPNNDDLWNQDVEIGRHASSVLHDEGSFQMPWNVTASIHSSRQGSIARNILPGIGSVSDFSSRGFSDTGLLRPRRRLTSSSPLAGRGFPFDIEALDNLQLPGHEPEDVNMFEDFDISQYLHTEDEADHGGVARNNAVEAIAAEPRHASASPPTHGDDSQRSTLDQESLNFLDFLTAKIAALARADERDGQDLVHPSSSHFSGIKQTMHFSSLLPPAKTSRIVATQGLMHILALATKGLLTVHQDEAQYLGGEKYGELYLYGEIYLSLPEI</sequence>
<dbReference type="GO" id="GO:0005634">
    <property type="term" value="C:nucleus"/>
    <property type="evidence" value="ECO:0007669"/>
    <property type="project" value="UniProtKB-SubCell"/>
</dbReference>
<dbReference type="GO" id="GO:0003682">
    <property type="term" value="F:chromatin binding"/>
    <property type="evidence" value="ECO:0007669"/>
    <property type="project" value="TreeGrafter"/>
</dbReference>
<evidence type="ECO:0000313" key="4">
    <source>
        <dbReference type="EMBL" id="RAK75269.1"/>
    </source>
</evidence>
<dbReference type="GO" id="GO:0030892">
    <property type="term" value="C:mitotic cohesin complex"/>
    <property type="evidence" value="ECO:0007669"/>
    <property type="project" value="TreeGrafter"/>
</dbReference>
<dbReference type="EMBL" id="KZ824659">
    <property type="protein sequence ID" value="RAK75269.1"/>
    <property type="molecule type" value="Genomic_DNA"/>
</dbReference>
<dbReference type="PANTHER" id="PTHR12585">
    <property type="entry name" value="SCC1 / RAD21 FAMILY MEMBER"/>
    <property type="match status" value="1"/>
</dbReference>
<keyword evidence="5" id="KW-1185">Reference proteome</keyword>
<dbReference type="Pfam" id="PF04825">
    <property type="entry name" value="Rad21_Rec8_N"/>
    <property type="match status" value="1"/>
</dbReference>
<dbReference type="VEuPathDB" id="FungiDB:BO72DRAFT_408405"/>
<accession>A0A8G1RM37</accession>
<dbReference type="OrthoDB" id="5427633at2759"/>
<evidence type="ECO:0000256" key="2">
    <source>
        <dbReference type="ARBA" id="ARBA00023242"/>
    </source>
</evidence>
<proteinExistence type="predicted"/>
<dbReference type="Proteomes" id="UP000249789">
    <property type="component" value="Unassembled WGS sequence"/>
</dbReference>
<organism evidence="4 5">
    <name type="scientific">Aspergillus fijiensis CBS 313.89</name>
    <dbReference type="NCBI Taxonomy" id="1448319"/>
    <lineage>
        <taxon>Eukaryota</taxon>
        <taxon>Fungi</taxon>
        <taxon>Dikarya</taxon>
        <taxon>Ascomycota</taxon>
        <taxon>Pezizomycotina</taxon>
        <taxon>Eurotiomycetes</taxon>
        <taxon>Eurotiomycetidae</taxon>
        <taxon>Eurotiales</taxon>
        <taxon>Aspergillaceae</taxon>
        <taxon>Aspergillus</taxon>
    </lineage>
</organism>
<reference evidence="4 5" key="1">
    <citation type="submission" date="2018-02" db="EMBL/GenBank/DDBJ databases">
        <title>The genomes of Aspergillus section Nigri reveals drivers in fungal speciation.</title>
        <authorList>
            <consortium name="DOE Joint Genome Institute"/>
            <person name="Vesth T.C."/>
            <person name="Nybo J."/>
            <person name="Theobald S."/>
            <person name="Brandl J."/>
            <person name="Frisvad J.C."/>
            <person name="Nielsen K.F."/>
            <person name="Lyhne E.K."/>
            <person name="Kogle M.E."/>
            <person name="Kuo A."/>
            <person name="Riley R."/>
            <person name="Clum A."/>
            <person name="Nolan M."/>
            <person name="Lipzen A."/>
            <person name="Salamov A."/>
            <person name="Henrissat B."/>
            <person name="Wiebenga A."/>
            <person name="De vries R.P."/>
            <person name="Grigoriev I.V."/>
            <person name="Mortensen U.H."/>
            <person name="Andersen M.R."/>
            <person name="Baker S.E."/>
        </authorList>
    </citation>
    <scope>NUCLEOTIDE SEQUENCE [LARGE SCALE GENOMIC DNA]</scope>
    <source>
        <strain evidence="4 5">CBS 313.89</strain>
    </source>
</reference>
<dbReference type="CDD" id="cd21789">
    <property type="entry name" value="Rad21_Rec8_M_SpRec8p-like"/>
    <property type="match status" value="1"/>
</dbReference>
<dbReference type="AlphaFoldDB" id="A0A8G1RM37"/>
<feature type="domain" description="Rad21/Rec8-like protein N-terminal" evidence="3">
    <location>
        <begin position="1"/>
        <end position="111"/>
    </location>
</feature>
<evidence type="ECO:0000259" key="3">
    <source>
        <dbReference type="Pfam" id="PF04825"/>
    </source>
</evidence>
<protein>
    <recommendedName>
        <fullName evidence="3">Rad21/Rec8-like protein N-terminal domain-containing protein</fullName>
    </recommendedName>
</protein>
<dbReference type="InterPro" id="IPR039781">
    <property type="entry name" value="Rad21/Rec8-like"/>
</dbReference>
<name>A0A8G1RM37_9EURO</name>
<dbReference type="InterPro" id="IPR006910">
    <property type="entry name" value="Rad21_Rec8_N"/>
</dbReference>
<dbReference type="RefSeq" id="XP_040799279.1">
    <property type="nucleotide sequence ID" value="XM_040942378.1"/>
</dbReference>